<reference evidence="5 6" key="1">
    <citation type="submission" date="2019-04" db="EMBL/GenBank/DDBJ databases">
        <title>Genome Announcement to Ensure Probiotic Safety of Lactobacillus rhamnosus UBLR-58.</title>
        <authorList>
            <person name="Sulthana A."/>
            <person name="Lakshmi S.G."/>
            <person name="Madempudi R.S."/>
        </authorList>
    </citation>
    <scope>NUCLEOTIDE SEQUENCE [LARGE SCALE GENOMIC DNA]</scope>
    <source>
        <strain evidence="5 6">UBLR-58</strain>
    </source>
</reference>
<evidence type="ECO:0000313" key="6">
    <source>
        <dbReference type="Proteomes" id="UP000307517"/>
    </source>
</evidence>
<dbReference type="InterPro" id="IPR001303">
    <property type="entry name" value="Aldolase_II/adducin_N"/>
</dbReference>
<dbReference type="GO" id="GO:0005829">
    <property type="term" value="C:cytosol"/>
    <property type="evidence" value="ECO:0007669"/>
    <property type="project" value="TreeGrafter"/>
</dbReference>
<dbReference type="GO" id="GO:0016832">
    <property type="term" value="F:aldehyde-lyase activity"/>
    <property type="evidence" value="ECO:0007669"/>
    <property type="project" value="TreeGrafter"/>
</dbReference>
<proteinExistence type="predicted"/>
<evidence type="ECO:0000313" key="4">
    <source>
        <dbReference type="EMBL" id="NZA04616.1"/>
    </source>
</evidence>
<dbReference type="PANTHER" id="PTHR22789">
    <property type="entry name" value="FUCULOSE PHOSPHATE ALDOLASE"/>
    <property type="match status" value="1"/>
</dbReference>
<dbReference type="PANTHER" id="PTHR22789:SF0">
    <property type="entry name" value="3-OXO-TETRONATE 4-PHOSPHATE DECARBOXYLASE-RELATED"/>
    <property type="match status" value="1"/>
</dbReference>
<organism evidence="4 7">
    <name type="scientific">Lacticaseibacillus rhamnosus</name>
    <name type="common">Lactobacillus rhamnosus</name>
    <dbReference type="NCBI Taxonomy" id="47715"/>
    <lineage>
        <taxon>Bacteria</taxon>
        <taxon>Bacillati</taxon>
        <taxon>Bacillota</taxon>
        <taxon>Bacilli</taxon>
        <taxon>Lactobacillales</taxon>
        <taxon>Lactobacillaceae</taxon>
        <taxon>Lacticaseibacillus</taxon>
    </lineage>
</organism>
<evidence type="ECO:0000259" key="3">
    <source>
        <dbReference type="SMART" id="SM01007"/>
    </source>
</evidence>
<sequence length="259" mass="28457">MTMFKAPKGRIMFEHEREDLAKVVKIVMERDDTNIAGGNISFKVSAEDTGKEYIIMTPTMMSEAYLGDLAPEQILVVEPHTRKIIAGEGNLTREINMHEAVYDANPDIKCVFHSHAKNAMFWATSGLNMPNITEATQKVGFIETLPFEPNCSEPLAELVSANIAKIGEKAIPHMYLLNSHGVLITTGGKDMDGLTALHSALAIVDTVEWNADIAFKQTLMQKLGLLDGYYSKGNKIGSLEDLEDGTPIYNRKAVAVNGD</sequence>
<dbReference type="EMBL" id="SSHM01000001">
    <property type="protein sequence ID" value="THC81212.1"/>
    <property type="molecule type" value="Genomic_DNA"/>
</dbReference>
<dbReference type="SUPFAM" id="SSF53639">
    <property type="entry name" value="AraD/HMP-PK domain-like"/>
    <property type="match status" value="1"/>
</dbReference>
<keyword evidence="2" id="KW-0456">Lyase</keyword>
<dbReference type="Gene3D" id="3.40.225.10">
    <property type="entry name" value="Class II aldolase/adducin N-terminal domain"/>
    <property type="match status" value="1"/>
</dbReference>
<dbReference type="SMART" id="SM01007">
    <property type="entry name" value="Aldolase_II"/>
    <property type="match status" value="1"/>
</dbReference>
<name>A0A171J3X4_LACRH</name>
<dbReference type="STRING" id="47715.AWJ15_12395"/>
<dbReference type="InterPro" id="IPR036409">
    <property type="entry name" value="Aldolase_II/adducin_N_sf"/>
</dbReference>
<evidence type="ECO:0000256" key="1">
    <source>
        <dbReference type="ARBA" id="ARBA00022723"/>
    </source>
</evidence>
<accession>A0A2A5L583</accession>
<gene>
    <name evidence="5" type="ORF">E6L36_13070</name>
    <name evidence="4" type="ORF">H0N82_05730</name>
</gene>
<dbReference type="InterPro" id="IPR050197">
    <property type="entry name" value="Aldolase_class_II_sugar_metab"/>
</dbReference>
<dbReference type="NCBIfam" id="NF004979">
    <property type="entry name" value="PRK06357.1"/>
    <property type="match status" value="1"/>
</dbReference>
<dbReference type="Pfam" id="PF00596">
    <property type="entry name" value="Aldolase_II"/>
    <property type="match status" value="1"/>
</dbReference>
<comment type="caution">
    <text evidence="4">The sequence shown here is derived from an EMBL/GenBank/DDBJ whole genome shotgun (WGS) entry which is preliminary data.</text>
</comment>
<keyword evidence="1" id="KW-0479">Metal-binding</keyword>
<protein>
    <submittedName>
        <fullName evidence="4 5">Aldolase</fullName>
    </submittedName>
</protein>
<evidence type="ECO:0000313" key="5">
    <source>
        <dbReference type="EMBL" id="THC81212.1"/>
    </source>
</evidence>
<dbReference type="Proteomes" id="UP000552935">
    <property type="component" value="Unassembled WGS sequence"/>
</dbReference>
<dbReference type="GO" id="GO:0019323">
    <property type="term" value="P:pentose catabolic process"/>
    <property type="evidence" value="ECO:0007669"/>
    <property type="project" value="TreeGrafter"/>
</dbReference>
<dbReference type="OrthoDB" id="9794581at2"/>
<accession>A0A171J3X4</accession>
<evidence type="ECO:0000256" key="2">
    <source>
        <dbReference type="ARBA" id="ARBA00023239"/>
    </source>
</evidence>
<dbReference type="EMBL" id="JACCKI010000003">
    <property type="protein sequence ID" value="NZA04616.1"/>
    <property type="molecule type" value="Genomic_DNA"/>
</dbReference>
<dbReference type="GO" id="GO:0046872">
    <property type="term" value="F:metal ion binding"/>
    <property type="evidence" value="ECO:0007669"/>
    <property type="project" value="UniProtKB-KW"/>
</dbReference>
<evidence type="ECO:0000313" key="7">
    <source>
        <dbReference type="Proteomes" id="UP000552935"/>
    </source>
</evidence>
<feature type="domain" description="Class II aldolase/adducin N-terminal" evidence="3">
    <location>
        <begin position="18"/>
        <end position="215"/>
    </location>
</feature>
<dbReference type="AlphaFoldDB" id="A0A171J3X4"/>
<reference evidence="4 7" key="2">
    <citation type="submission" date="2020-07" db="EMBL/GenBank/DDBJ databases">
        <title>Organ Donor 1.</title>
        <authorList>
            <person name="Marsh A.J."/>
            <person name="Azcarate-Peril M.A."/>
        </authorList>
    </citation>
    <scope>NUCLEOTIDE SEQUENCE [LARGE SCALE GENOMIC DNA]</scope>
    <source>
        <strain evidence="4 7">AMC0712</strain>
    </source>
</reference>
<dbReference type="Proteomes" id="UP000307517">
    <property type="component" value="Unassembled WGS sequence"/>
</dbReference>
<dbReference type="RefSeq" id="WP_005685060.1">
    <property type="nucleotide sequence ID" value="NZ_BSWG01000046.1"/>
</dbReference>